<reference evidence="1" key="1">
    <citation type="submission" date="2020-11" db="EMBL/GenBank/DDBJ databases">
        <authorList>
            <consortium name="DOE Joint Genome Institute"/>
            <person name="Ahrendt S."/>
            <person name="Riley R."/>
            <person name="Andreopoulos W."/>
            <person name="Labutti K."/>
            <person name="Pangilinan J."/>
            <person name="Ruiz-Duenas F.J."/>
            <person name="Barrasa J.M."/>
            <person name="Sanchez-Garcia M."/>
            <person name="Camarero S."/>
            <person name="Miyauchi S."/>
            <person name="Serrano A."/>
            <person name="Linde D."/>
            <person name="Babiker R."/>
            <person name="Drula E."/>
            <person name="Ayuso-Fernandez I."/>
            <person name="Pacheco R."/>
            <person name="Padilla G."/>
            <person name="Ferreira P."/>
            <person name="Barriuso J."/>
            <person name="Kellner H."/>
            <person name="Castanera R."/>
            <person name="Alfaro M."/>
            <person name="Ramirez L."/>
            <person name="Pisabarro A.G."/>
            <person name="Kuo A."/>
            <person name="Tritt A."/>
            <person name="Lipzen A."/>
            <person name="He G."/>
            <person name="Yan M."/>
            <person name="Ng V."/>
            <person name="Cullen D."/>
            <person name="Martin F."/>
            <person name="Rosso M.-N."/>
            <person name="Henrissat B."/>
            <person name="Hibbett D."/>
            <person name="Martinez A.T."/>
            <person name="Grigoriev I.V."/>
        </authorList>
    </citation>
    <scope>NUCLEOTIDE SEQUENCE</scope>
    <source>
        <strain evidence="1">CIRM-BRFM 674</strain>
    </source>
</reference>
<keyword evidence="2" id="KW-1185">Reference proteome</keyword>
<sequence>MSHCVNLEPNSVYVATQTIIMDTNNGTVFTEKFHWSLFITDTHGAVVQHHWNTRGTESGDEEYASHSSVASVQESTALSTYLVFTKIAPTLSSTLQHSLYNIFEDRLGIPYIRNRMVGISCRTFVIEALGVFDREKWLDFPSLAHQDLCYIETIIDARSKDVARKYVLLRGQGMQSLFRSHSGQIQVM</sequence>
<accession>A0A9P6CUK9</accession>
<gene>
    <name evidence="1" type="ORF">BDN70DRAFT_931572</name>
</gene>
<dbReference type="AlphaFoldDB" id="A0A9P6CUK9"/>
<evidence type="ECO:0000313" key="2">
    <source>
        <dbReference type="Proteomes" id="UP000807469"/>
    </source>
</evidence>
<dbReference type="EMBL" id="MU155191">
    <property type="protein sequence ID" value="KAF9480666.1"/>
    <property type="molecule type" value="Genomic_DNA"/>
</dbReference>
<dbReference type="Proteomes" id="UP000807469">
    <property type="component" value="Unassembled WGS sequence"/>
</dbReference>
<proteinExistence type="predicted"/>
<evidence type="ECO:0000313" key="1">
    <source>
        <dbReference type="EMBL" id="KAF9480666.1"/>
    </source>
</evidence>
<organism evidence="1 2">
    <name type="scientific">Pholiota conissans</name>
    <dbReference type="NCBI Taxonomy" id="109636"/>
    <lineage>
        <taxon>Eukaryota</taxon>
        <taxon>Fungi</taxon>
        <taxon>Dikarya</taxon>
        <taxon>Basidiomycota</taxon>
        <taxon>Agaricomycotina</taxon>
        <taxon>Agaricomycetes</taxon>
        <taxon>Agaricomycetidae</taxon>
        <taxon>Agaricales</taxon>
        <taxon>Agaricineae</taxon>
        <taxon>Strophariaceae</taxon>
        <taxon>Pholiota</taxon>
    </lineage>
</organism>
<dbReference type="OrthoDB" id="2603374at2759"/>
<protein>
    <submittedName>
        <fullName evidence="1">Uncharacterized protein</fullName>
    </submittedName>
</protein>
<comment type="caution">
    <text evidence="1">The sequence shown here is derived from an EMBL/GenBank/DDBJ whole genome shotgun (WGS) entry which is preliminary data.</text>
</comment>
<name>A0A9P6CUK9_9AGAR</name>